<dbReference type="Proteomes" id="UP000015100">
    <property type="component" value="Unassembled WGS sequence"/>
</dbReference>
<accession>S8AIR2</accession>
<protein>
    <submittedName>
        <fullName evidence="1">Uncharacterized protein</fullName>
    </submittedName>
</protein>
<organism evidence="1 2">
    <name type="scientific">Dactylellina haptotyla (strain CBS 200.50)</name>
    <name type="common">Nematode-trapping fungus</name>
    <name type="synonym">Monacrosporium haptotylum</name>
    <dbReference type="NCBI Taxonomy" id="1284197"/>
    <lineage>
        <taxon>Eukaryota</taxon>
        <taxon>Fungi</taxon>
        <taxon>Dikarya</taxon>
        <taxon>Ascomycota</taxon>
        <taxon>Pezizomycotina</taxon>
        <taxon>Orbiliomycetes</taxon>
        <taxon>Orbiliales</taxon>
        <taxon>Orbiliaceae</taxon>
        <taxon>Dactylellina</taxon>
    </lineage>
</organism>
<dbReference type="OrthoDB" id="10605438at2759"/>
<name>S8AIR2_DACHA</name>
<comment type="caution">
    <text evidence="1">The sequence shown here is derived from an EMBL/GenBank/DDBJ whole genome shotgun (WGS) entry which is preliminary data.</text>
</comment>
<dbReference type="STRING" id="1284197.S8AIR2"/>
<dbReference type="AlphaFoldDB" id="S8AIR2"/>
<sequence length="683" mass="79165">MSFRQHAGESGIYKFRGRLGIKQELLDKYDFHCLGFTPNITYAVFKRSERSMSMYSPSDKWYLANLVDLSVKTLIPLRNRRREKLDDSTLHAGDYFVVGTTVGTRRAFVWNTQGELVYEFTLLSEEGISIASSESYVILRNEHMRACTNDFYILNTSTKTLQVHERFVDLIKQARQEIPHHQNLTKVAMSILEESQEILLTGSMVSKRWHAILSDSNLANSIIRRNYRGRTDIVDYVEVKDRFSVLRNLAFRSYAHSHSLLMKTKEFHCPEEDMSAVTCHKGLAVVAIREDKEFEDDEELHRIIVLDISRKSSMHPTTIQSVMACNCFIHAGSGFVVTIRIGKPDQVTVYDYSGRIVHTWALRSSPSKQRRYLYGISYQHVVVRVQDVDTQQVQYEIFNAVKKIVKVYEVAEDILSAQTKSAKTYRESKDSDDETGEMEDWSLSRCEIRINDSEKTFRLSHRYEEKPYYHIQQFSFASETKGIKLQDISKIKIHFPGPTPPEDEDDRATWSYAARGRGVMTGIENAEDGEYLDVTYVWYDYESTKDSIQNVNLSTYTVHSLFNNPFVEAESGTFFVMGDTLYALFQNEDLDCTELVYLKRGELECYDQDAISLGPEMLNSLDVLCDDRYAMVAYTGGAIVFEWHDYDSWKECQEEDWEYKEQVGEIIWEDDESDRSFVNIIHV</sequence>
<reference evidence="2" key="2">
    <citation type="submission" date="2013-04" db="EMBL/GenBank/DDBJ databases">
        <title>Genomic mechanisms accounting for the adaptation to parasitism in nematode-trapping fungi.</title>
        <authorList>
            <person name="Ahren D.G."/>
        </authorList>
    </citation>
    <scope>NUCLEOTIDE SEQUENCE [LARGE SCALE GENOMIC DNA]</scope>
    <source>
        <strain evidence="2">CBS 200.50</strain>
    </source>
</reference>
<dbReference type="EMBL" id="AQGS01000099">
    <property type="protein sequence ID" value="EPS42779.1"/>
    <property type="molecule type" value="Genomic_DNA"/>
</dbReference>
<reference evidence="1 2" key="1">
    <citation type="journal article" date="2013" name="PLoS Genet.">
        <title>Genomic mechanisms accounting for the adaptation to parasitism in nematode-trapping fungi.</title>
        <authorList>
            <person name="Meerupati T."/>
            <person name="Andersson K.M."/>
            <person name="Friman E."/>
            <person name="Kumar D."/>
            <person name="Tunlid A."/>
            <person name="Ahren D."/>
        </authorList>
    </citation>
    <scope>NUCLEOTIDE SEQUENCE [LARGE SCALE GENOMIC DNA]</scope>
    <source>
        <strain evidence="1 2">CBS 200.50</strain>
    </source>
</reference>
<keyword evidence="2" id="KW-1185">Reference proteome</keyword>
<evidence type="ECO:0000313" key="2">
    <source>
        <dbReference type="Proteomes" id="UP000015100"/>
    </source>
</evidence>
<proteinExistence type="predicted"/>
<evidence type="ECO:0000313" key="1">
    <source>
        <dbReference type="EMBL" id="EPS42779.1"/>
    </source>
</evidence>
<gene>
    <name evidence="1" type="ORF">H072_3238</name>
</gene>
<dbReference type="HOGENOM" id="CLU_402788_0_0_1"/>